<gene>
    <name evidence="1" type="ORF">GCM10007416_16260</name>
</gene>
<evidence type="ECO:0000313" key="2">
    <source>
        <dbReference type="Proteomes" id="UP000617979"/>
    </source>
</evidence>
<dbReference type="RefSeq" id="WP_188431712.1">
    <property type="nucleotide sequence ID" value="NZ_BMEX01000004.1"/>
</dbReference>
<proteinExistence type="predicted"/>
<keyword evidence="2" id="KW-1185">Reference proteome</keyword>
<reference evidence="2" key="1">
    <citation type="journal article" date="2019" name="Int. J. Syst. Evol. Microbiol.">
        <title>The Global Catalogue of Microorganisms (GCM) 10K type strain sequencing project: providing services to taxonomists for standard genome sequencing and annotation.</title>
        <authorList>
            <consortium name="The Broad Institute Genomics Platform"/>
            <consortium name="The Broad Institute Genome Sequencing Center for Infectious Disease"/>
            <person name="Wu L."/>
            <person name="Ma J."/>
        </authorList>
    </citation>
    <scope>NUCLEOTIDE SEQUENCE [LARGE SCALE GENOMIC DNA]</scope>
    <source>
        <strain evidence="2">CGMCC 1.12404</strain>
    </source>
</reference>
<dbReference type="Pfam" id="PF11256">
    <property type="entry name" value="SAV0927-like"/>
    <property type="match status" value="1"/>
</dbReference>
<evidence type="ECO:0008006" key="3">
    <source>
        <dbReference type="Google" id="ProtNLM"/>
    </source>
</evidence>
<dbReference type="Proteomes" id="UP000617979">
    <property type="component" value="Unassembled WGS sequence"/>
</dbReference>
<comment type="caution">
    <text evidence="1">The sequence shown here is derived from an EMBL/GenBank/DDBJ whole genome shotgun (WGS) entry which is preliminary data.</text>
</comment>
<evidence type="ECO:0000313" key="1">
    <source>
        <dbReference type="EMBL" id="GGA43902.1"/>
    </source>
</evidence>
<accession>A0ABQ1GHA5</accession>
<dbReference type="EMBL" id="BMEX01000004">
    <property type="protein sequence ID" value="GGA43902.1"/>
    <property type="molecule type" value="Genomic_DNA"/>
</dbReference>
<sequence>MPKDELYTLYDESETTQTRFVSFVGESHRFDLGITVTDRFYGKLLVFNIQSNRYALIGEDDLEEPGYIEYVYGITEDEAAELREFLHTLF</sequence>
<name>A0ABQ1GHA5_9BACL</name>
<protein>
    <recommendedName>
        <fullName evidence="3">DUF3055 domain-containing protein</fullName>
    </recommendedName>
</protein>
<dbReference type="InterPro" id="IPR021415">
    <property type="entry name" value="SAV0927-like"/>
</dbReference>
<organism evidence="1 2">
    <name type="scientific">Kroppenstedtia guangzhouensis</name>
    <dbReference type="NCBI Taxonomy" id="1274356"/>
    <lineage>
        <taxon>Bacteria</taxon>
        <taxon>Bacillati</taxon>
        <taxon>Bacillota</taxon>
        <taxon>Bacilli</taxon>
        <taxon>Bacillales</taxon>
        <taxon>Thermoactinomycetaceae</taxon>
        <taxon>Kroppenstedtia</taxon>
    </lineage>
</organism>